<dbReference type="GeneID" id="87843153"/>
<feature type="compositionally biased region" description="Basic and acidic residues" evidence="1">
    <location>
        <begin position="427"/>
        <end position="450"/>
    </location>
</feature>
<evidence type="ECO:0000313" key="3">
    <source>
        <dbReference type="Proteomes" id="UP001278766"/>
    </source>
</evidence>
<organism evidence="2 3">
    <name type="scientific">Chaetomium fimeti</name>
    <dbReference type="NCBI Taxonomy" id="1854472"/>
    <lineage>
        <taxon>Eukaryota</taxon>
        <taxon>Fungi</taxon>
        <taxon>Dikarya</taxon>
        <taxon>Ascomycota</taxon>
        <taxon>Pezizomycotina</taxon>
        <taxon>Sordariomycetes</taxon>
        <taxon>Sordariomycetidae</taxon>
        <taxon>Sordariales</taxon>
        <taxon>Chaetomiaceae</taxon>
        <taxon>Chaetomium</taxon>
    </lineage>
</organism>
<keyword evidence="3" id="KW-1185">Reference proteome</keyword>
<sequence length="450" mass="50947">MTSSCPQCGTPLNIMTAAVGKVTASRTAPALEPRDSEHPSNDRQDSPDLDFGRDHLDSVKDDPDTKRNNLDFSQEDLRGLKRLICPCPCFGGGGGPKQLTLRPYLCVGAVGVVKAGRPRETLDRTTIKMQAAIRRVGASPADSLLASRRVARSEKNWKRPARTENVFQAIGAIIYDMEWMSDDGELEVSNADILADATNTISPNFELRPGHLGSSPMIELMLLIDYGFLAKLLFGSMSLDDPPFGSTRSLLEFCFARFKRDAVWSFERFSSFLTATAWRWKQGHAILDERAWDLTVDMLERGGLWMHEYHVWDAATMLYYYHTRRKPVSAEAWRQGCTGYTGILQEMIAEVPTRGTDRLQRKLSLDVNWFLPKFVGNWHRRAQMTSIAQDLANRYGFQLTLPGPPPPETLSWREWLDSLLSFAQARRRPEDEESQGEKEKLIEGREKEEQ</sequence>
<evidence type="ECO:0000313" key="2">
    <source>
        <dbReference type="EMBL" id="KAK3290222.1"/>
    </source>
</evidence>
<dbReference type="Proteomes" id="UP001278766">
    <property type="component" value="Unassembled WGS sequence"/>
</dbReference>
<feature type="region of interest" description="Disordered" evidence="1">
    <location>
        <begin position="23"/>
        <end position="70"/>
    </location>
</feature>
<dbReference type="EMBL" id="JAUEPN010000014">
    <property type="protein sequence ID" value="KAK3290222.1"/>
    <property type="molecule type" value="Genomic_DNA"/>
</dbReference>
<reference evidence="2" key="2">
    <citation type="submission" date="2023-06" db="EMBL/GenBank/DDBJ databases">
        <authorList>
            <consortium name="Lawrence Berkeley National Laboratory"/>
            <person name="Haridas S."/>
            <person name="Hensen N."/>
            <person name="Bonometti L."/>
            <person name="Westerberg I."/>
            <person name="Brannstrom I.O."/>
            <person name="Guillou S."/>
            <person name="Cros-Aarteil S."/>
            <person name="Calhoun S."/>
            <person name="Kuo A."/>
            <person name="Mondo S."/>
            <person name="Pangilinan J."/>
            <person name="Riley R."/>
            <person name="Labutti K."/>
            <person name="Andreopoulos B."/>
            <person name="Lipzen A."/>
            <person name="Chen C."/>
            <person name="Yanf M."/>
            <person name="Daum C."/>
            <person name="Ng V."/>
            <person name="Clum A."/>
            <person name="Steindorff A."/>
            <person name="Ohm R."/>
            <person name="Martin F."/>
            <person name="Silar P."/>
            <person name="Natvig D."/>
            <person name="Lalanne C."/>
            <person name="Gautier V."/>
            <person name="Ament-Velasquez S.L."/>
            <person name="Kruys A."/>
            <person name="Hutchinson M.I."/>
            <person name="Powell A.J."/>
            <person name="Barry K."/>
            <person name="Miller A.N."/>
            <person name="Grigoriev I.V."/>
            <person name="Debuchy R."/>
            <person name="Gladieux P."/>
            <person name="Thoren M.H."/>
            <person name="Johannesson H."/>
        </authorList>
    </citation>
    <scope>NUCLEOTIDE SEQUENCE</scope>
    <source>
        <strain evidence="2">CBS 168.71</strain>
    </source>
</reference>
<evidence type="ECO:0000256" key="1">
    <source>
        <dbReference type="SAM" id="MobiDB-lite"/>
    </source>
</evidence>
<comment type="caution">
    <text evidence="2">The sequence shown here is derived from an EMBL/GenBank/DDBJ whole genome shotgun (WGS) entry which is preliminary data.</text>
</comment>
<dbReference type="AlphaFoldDB" id="A0AAE0LM42"/>
<protein>
    <submittedName>
        <fullName evidence="2">Uncharacterized protein</fullName>
    </submittedName>
</protein>
<proteinExistence type="predicted"/>
<name>A0AAE0LM42_9PEZI</name>
<feature type="region of interest" description="Disordered" evidence="1">
    <location>
        <begin position="425"/>
        <end position="450"/>
    </location>
</feature>
<gene>
    <name evidence="2" type="ORF">B0H64DRAFT_436785</name>
</gene>
<reference evidence="2" key="1">
    <citation type="journal article" date="2023" name="Mol. Phylogenet. Evol.">
        <title>Genome-scale phylogeny and comparative genomics of the fungal order Sordariales.</title>
        <authorList>
            <person name="Hensen N."/>
            <person name="Bonometti L."/>
            <person name="Westerberg I."/>
            <person name="Brannstrom I.O."/>
            <person name="Guillou S."/>
            <person name="Cros-Aarteil S."/>
            <person name="Calhoun S."/>
            <person name="Haridas S."/>
            <person name="Kuo A."/>
            <person name="Mondo S."/>
            <person name="Pangilinan J."/>
            <person name="Riley R."/>
            <person name="LaButti K."/>
            <person name="Andreopoulos B."/>
            <person name="Lipzen A."/>
            <person name="Chen C."/>
            <person name="Yan M."/>
            <person name="Daum C."/>
            <person name="Ng V."/>
            <person name="Clum A."/>
            <person name="Steindorff A."/>
            <person name="Ohm R.A."/>
            <person name="Martin F."/>
            <person name="Silar P."/>
            <person name="Natvig D.O."/>
            <person name="Lalanne C."/>
            <person name="Gautier V."/>
            <person name="Ament-Velasquez S.L."/>
            <person name="Kruys A."/>
            <person name="Hutchinson M.I."/>
            <person name="Powell A.J."/>
            <person name="Barry K."/>
            <person name="Miller A.N."/>
            <person name="Grigoriev I.V."/>
            <person name="Debuchy R."/>
            <person name="Gladieux P."/>
            <person name="Hiltunen Thoren M."/>
            <person name="Johannesson H."/>
        </authorList>
    </citation>
    <scope>NUCLEOTIDE SEQUENCE</scope>
    <source>
        <strain evidence="2">CBS 168.71</strain>
    </source>
</reference>
<accession>A0AAE0LM42</accession>
<feature type="compositionally biased region" description="Basic and acidic residues" evidence="1">
    <location>
        <begin position="32"/>
        <end position="70"/>
    </location>
</feature>
<dbReference type="RefSeq" id="XP_062653736.1">
    <property type="nucleotide sequence ID" value="XM_062806205.1"/>
</dbReference>